<dbReference type="Proteomes" id="UP001152888">
    <property type="component" value="Unassembled WGS sequence"/>
</dbReference>
<evidence type="ECO:0000313" key="1">
    <source>
        <dbReference type="EMBL" id="CAH1965063.1"/>
    </source>
</evidence>
<protein>
    <submittedName>
        <fullName evidence="1">Uncharacterized protein</fullName>
    </submittedName>
</protein>
<organism evidence="1 2">
    <name type="scientific">Acanthoscelides obtectus</name>
    <name type="common">Bean weevil</name>
    <name type="synonym">Bruchus obtectus</name>
    <dbReference type="NCBI Taxonomy" id="200917"/>
    <lineage>
        <taxon>Eukaryota</taxon>
        <taxon>Metazoa</taxon>
        <taxon>Ecdysozoa</taxon>
        <taxon>Arthropoda</taxon>
        <taxon>Hexapoda</taxon>
        <taxon>Insecta</taxon>
        <taxon>Pterygota</taxon>
        <taxon>Neoptera</taxon>
        <taxon>Endopterygota</taxon>
        <taxon>Coleoptera</taxon>
        <taxon>Polyphaga</taxon>
        <taxon>Cucujiformia</taxon>
        <taxon>Chrysomeloidea</taxon>
        <taxon>Chrysomelidae</taxon>
        <taxon>Bruchinae</taxon>
        <taxon>Bruchini</taxon>
        <taxon>Acanthoscelides</taxon>
    </lineage>
</organism>
<accession>A0A9P0K2G6</accession>
<reference evidence="1" key="1">
    <citation type="submission" date="2022-03" db="EMBL/GenBank/DDBJ databases">
        <authorList>
            <person name="Sayadi A."/>
        </authorList>
    </citation>
    <scope>NUCLEOTIDE SEQUENCE</scope>
</reference>
<proteinExistence type="predicted"/>
<name>A0A9P0K2G6_ACAOB</name>
<comment type="caution">
    <text evidence="1">The sequence shown here is derived from an EMBL/GenBank/DDBJ whole genome shotgun (WGS) entry which is preliminary data.</text>
</comment>
<keyword evidence="2" id="KW-1185">Reference proteome</keyword>
<sequence length="79" mass="8688">MSAIAAVGRWRPMFASGSWGNSSTTGCLGAKIKFYFKRSVKLFLLYGATKLATTDRMLDSVSCKVPTTYVYIYASFLPS</sequence>
<dbReference type="AlphaFoldDB" id="A0A9P0K2G6"/>
<evidence type="ECO:0000313" key="2">
    <source>
        <dbReference type="Proteomes" id="UP001152888"/>
    </source>
</evidence>
<gene>
    <name evidence="1" type="ORF">ACAOBT_LOCUS6142</name>
</gene>
<dbReference type="EMBL" id="CAKOFQ010006721">
    <property type="protein sequence ID" value="CAH1965063.1"/>
    <property type="molecule type" value="Genomic_DNA"/>
</dbReference>